<dbReference type="Pfam" id="PF00732">
    <property type="entry name" value="GMC_oxred_N"/>
    <property type="match status" value="1"/>
</dbReference>
<comment type="cofactor">
    <cofactor evidence="1 5">
        <name>FAD</name>
        <dbReference type="ChEBI" id="CHEBI:57692"/>
    </cofactor>
</comment>
<dbReference type="OrthoDB" id="6492807at2759"/>
<dbReference type="InterPro" id="IPR000172">
    <property type="entry name" value="GMC_OxRdtase_N"/>
</dbReference>
<gene>
    <name evidence="7" type="ORF">OSB1V03_LOCUS6361</name>
</gene>
<dbReference type="InterPro" id="IPR012132">
    <property type="entry name" value="GMC_OxRdtase"/>
</dbReference>
<sequence length="556" mass="61226">QRQVIHDNTCSATQWDTTYDFIVVGGGTAGAIVANKLSLNKSTRVIVLESGGPQSALYNDIPAMNHKAVGMTALNWYYYYQPNKNYGKQFAGGKVPENAGKTLGGSSAHNGMGFIRGNSRDYDEWANTYGAVGWSYRDVLPVFREWENNTNPIIVHNEPEYHGTRGPIQISTPNNPDAILFKYFNAFNELGYKETDINGPNQTGYAISQSFLGLRTGTGNIFVDPNPHPDNLQIVCKALVTKILFNGLTAIGVEFIVNDISYTVYANKEVIVSGGAIQSPQLLLLSGIGPKQHLKRFKIPVVLDLPVGLNFQNHPVVDLHAVLKPQYLSLINPIPEINVHQLSQLYYNRGGQLASLPLMTSYLNTRSNRDKEWPNVEIQVLRGNTPSITALINLVKSTSGGTIMLQSTDPLLPPLMDPNWYSNAADKANMLEAVTIMFYVHERTQLAHYIQPLPPFSAIGCPDCPDKQYLYECVDGLKCFIKYNTVTGGHPSGTCRMGAIERPDVVVDPQLRVKGAANLRVCDASVFPVIPNGNTASAAILVGYKCAQFIEHFYNL</sequence>
<dbReference type="SUPFAM" id="SSF54373">
    <property type="entry name" value="FAD-linked reductases, C-terminal domain"/>
    <property type="match status" value="1"/>
</dbReference>
<dbReference type="EMBL" id="CAJPIZ010003439">
    <property type="protein sequence ID" value="CAG2106358.1"/>
    <property type="molecule type" value="Genomic_DNA"/>
</dbReference>
<dbReference type="PROSITE" id="PS00624">
    <property type="entry name" value="GMC_OXRED_2"/>
    <property type="match status" value="1"/>
</dbReference>
<evidence type="ECO:0000256" key="2">
    <source>
        <dbReference type="ARBA" id="ARBA00010790"/>
    </source>
</evidence>
<dbReference type="PIRSF" id="PIRSF000137">
    <property type="entry name" value="Alcohol_oxidase"/>
    <property type="match status" value="1"/>
</dbReference>
<dbReference type="PANTHER" id="PTHR11552">
    <property type="entry name" value="GLUCOSE-METHANOL-CHOLINE GMC OXIDOREDUCTASE"/>
    <property type="match status" value="1"/>
</dbReference>
<dbReference type="PANTHER" id="PTHR11552:SF147">
    <property type="entry name" value="CHOLINE DEHYDROGENASE, MITOCHONDRIAL"/>
    <property type="match status" value="1"/>
</dbReference>
<dbReference type="Proteomes" id="UP000759131">
    <property type="component" value="Unassembled WGS sequence"/>
</dbReference>
<evidence type="ECO:0000256" key="4">
    <source>
        <dbReference type="ARBA" id="ARBA00022827"/>
    </source>
</evidence>
<organism evidence="7">
    <name type="scientific">Medioppia subpectinata</name>
    <dbReference type="NCBI Taxonomy" id="1979941"/>
    <lineage>
        <taxon>Eukaryota</taxon>
        <taxon>Metazoa</taxon>
        <taxon>Ecdysozoa</taxon>
        <taxon>Arthropoda</taxon>
        <taxon>Chelicerata</taxon>
        <taxon>Arachnida</taxon>
        <taxon>Acari</taxon>
        <taxon>Acariformes</taxon>
        <taxon>Sarcoptiformes</taxon>
        <taxon>Oribatida</taxon>
        <taxon>Brachypylina</taxon>
        <taxon>Oppioidea</taxon>
        <taxon>Oppiidae</taxon>
        <taxon>Medioppia</taxon>
    </lineage>
</organism>
<dbReference type="EMBL" id="OC858014">
    <property type="protein sequence ID" value="CAD7625928.1"/>
    <property type="molecule type" value="Genomic_DNA"/>
</dbReference>
<keyword evidence="8" id="KW-1185">Reference proteome</keyword>
<evidence type="ECO:0000256" key="5">
    <source>
        <dbReference type="PIRSR" id="PIRSR000137-2"/>
    </source>
</evidence>
<reference evidence="7" key="1">
    <citation type="submission" date="2020-11" db="EMBL/GenBank/DDBJ databases">
        <authorList>
            <person name="Tran Van P."/>
        </authorList>
    </citation>
    <scope>NUCLEOTIDE SEQUENCE</scope>
</reference>
<dbReference type="GO" id="GO:0016614">
    <property type="term" value="F:oxidoreductase activity, acting on CH-OH group of donors"/>
    <property type="evidence" value="ECO:0007669"/>
    <property type="project" value="InterPro"/>
</dbReference>
<feature type="non-terminal residue" evidence="7">
    <location>
        <position position="1"/>
    </location>
</feature>
<evidence type="ECO:0000313" key="8">
    <source>
        <dbReference type="Proteomes" id="UP000759131"/>
    </source>
</evidence>
<dbReference type="Pfam" id="PF05199">
    <property type="entry name" value="GMC_oxred_C"/>
    <property type="match status" value="1"/>
</dbReference>
<proteinExistence type="inferred from homology"/>
<feature type="binding site" evidence="5">
    <location>
        <position position="240"/>
    </location>
    <ligand>
        <name>FAD</name>
        <dbReference type="ChEBI" id="CHEBI:57692"/>
    </ligand>
</feature>
<dbReference type="GO" id="GO:0050660">
    <property type="term" value="F:flavin adenine dinucleotide binding"/>
    <property type="evidence" value="ECO:0007669"/>
    <property type="project" value="InterPro"/>
</dbReference>
<keyword evidence="4 5" id="KW-0274">FAD</keyword>
<feature type="domain" description="Glucose-methanol-choline oxidoreductase N-terminal" evidence="6">
    <location>
        <begin position="275"/>
        <end position="289"/>
    </location>
</feature>
<comment type="similarity">
    <text evidence="2">Belongs to the GMC oxidoreductase family.</text>
</comment>
<name>A0A7R9PYS1_9ACAR</name>
<keyword evidence="3" id="KW-0285">Flavoprotein</keyword>
<feature type="non-terminal residue" evidence="7">
    <location>
        <position position="556"/>
    </location>
</feature>
<dbReference type="InterPro" id="IPR036188">
    <property type="entry name" value="FAD/NAD-bd_sf"/>
</dbReference>
<dbReference type="InterPro" id="IPR007867">
    <property type="entry name" value="GMC_OxRtase_C"/>
</dbReference>
<dbReference type="AlphaFoldDB" id="A0A7R9PYS1"/>
<evidence type="ECO:0000256" key="3">
    <source>
        <dbReference type="ARBA" id="ARBA00022630"/>
    </source>
</evidence>
<evidence type="ECO:0000259" key="6">
    <source>
        <dbReference type="PROSITE" id="PS00624"/>
    </source>
</evidence>
<dbReference type="Gene3D" id="3.30.560.10">
    <property type="entry name" value="Glucose Oxidase, domain 3"/>
    <property type="match status" value="1"/>
</dbReference>
<accession>A0A7R9PYS1</accession>
<evidence type="ECO:0000313" key="7">
    <source>
        <dbReference type="EMBL" id="CAD7625928.1"/>
    </source>
</evidence>
<dbReference type="Gene3D" id="3.50.50.60">
    <property type="entry name" value="FAD/NAD(P)-binding domain"/>
    <property type="match status" value="1"/>
</dbReference>
<dbReference type="SUPFAM" id="SSF51905">
    <property type="entry name" value="FAD/NAD(P)-binding domain"/>
    <property type="match status" value="1"/>
</dbReference>
<protein>
    <recommendedName>
        <fullName evidence="6">Glucose-methanol-choline oxidoreductase N-terminal domain-containing protein</fullName>
    </recommendedName>
</protein>
<evidence type="ECO:0000256" key="1">
    <source>
        <dbReference type="ARBA" id="ARBA00001974"/>
    </source>
</evidence>